<dbReference type="Pfam" id="PF00057">
    <property type="entry name" value="Ldl_recept_a"/>
    <property type="match status" value="1"/>
</dbReference>
<dbReference type="AlphaFoldDB" id="A0AAE1PJB6"/>
<dbReference type="Gene3D" id="4.10.400.10">
    <property type="entry name" value="Low-density Lipoprotein Receptor"/>
    <property type="match status" value="1"/>
</dbReference>
<feature type="compositionally biased region" description="Low complexity" evidence="3">
    <location>
        <begin position="77"/>
        <end position="98"/>
    </location>
</feature>
<protein>
    <submittedName>
        <fullName evidence="4">Uncharacterized protein</fullName>
    </submittedName>
</protein>
<dbReference type="InterPro" id="IPR002172">
    <property type="entry name" value="LDrepeatLR_classA_rpt"/>
</dbReference>
<dbReference type="PROSITE" id="PS50068">
    <property type="entry name" value="LDLRA_2"/>
    <property type="match status" value="1"/>
</dbReference>
<dbReference type="CDD" id="cd00112">
    <property type="entry name" value="LDLa"/>
    <property type="match status" value="1"/>
</dbReference>
<dbReference type="InterPro" id="IPR036055">
    <property type="entry name" value="LDL_receptor-like_sf"/>
</dbReference>
<evidence type="ECO:0000313" key="5">
    <source>
        <dbReference type="Proteomes" id="UP001292094"/>
    </source>
</evidence>
<keyword evidence="5" id="KW-1185">Reference proteome</keyword>
<comment type="caution">
    <text evidence="2">Lacks conserved residue(s) required for the propagation of feature annotation.</text>
</comment>
<feature type="region of interest" description="Disordered" evidence="3">
    <location>
        <begin position="49"/>
        <end position="115"/>
    </location>
</feature>
<dbReference type="SUPFAM" id="SSF57424">
    <property type="entry name" value="LDL receptor-like module"/>
    <property type="match status" value="1"/>
</dbReference>
<dbReference type="SMART" id="SM00192">
    <property type="entry name" value="LDLa"/>
    <property type="match status" value="1"/>
</dbReference>
<name>A0AAE1PJB6_9EUCA</name>
<accession>A0AAE1PJB6</accession>
<feature type="disulfide bond" evidence="2">
    <location>
        <begin position="138"/>
        <end position="156"/>
    </location>
</feature>
<keyword evidence="1 2" id="KW-1015">Disulfide bond</keyword>
<reference evidence="4" key="1">
    <citation type="submission" date="2023-11" db="EMBL/GenBank/DDBJ databases">
        <title>Genome assemblies of two species of porcelain crab, Petrolisthes cinctipes and Petrolisthes manimaculis (Anomura: Porcellanidae).</title>
        <authorList>
            <person name="Angst P."/>
        </authorList>
    </citation>
    <scope>NUCLEOTIDE SEQUENCE</scope>
    <source>
        <strain evidence="4">PB745_02</strain>
        <tissue evidence="4">Gill</tissue>
    </source>
</reference>
<dbReference type="EMBL" id="JAWZYT010001925">
    <property type="protein sequence ID" value="KAK4308122.1"/>
    <property type="molecule type" value="Genomic_DNA"/>
</dbReference>
<gene>
    <name evidence="4" type="ORF">Pmani_020153</name>
</gene>
<evidence type="ECO:0000256" key="2">
    <source>
        <dbReference type="PROSITE-ProRule" id="PRU00124"/>
    </source>
</evidence>
<proteinExistence type="predicted"/>
<organism evidence="4 5">
    <name type="scientific">Petrolisthes manimaculis</name>
    <dbReference type="NCBI Taxonomy" id="1843537"/>
    <lineage>
        <taxon>Eukaryota</taxon>
        <taxon>Metazoa</taxon>
        <taxon>Ecdysozoa</taxon>
        <taxon>Arthropoda</taxon>
        <taxon>Crustacea</taxon>
        <taxon>Multicrustacea</taxon>
        <taxon>Malacostraca</taxon>
        <taxon>Eumalacostraca</taxon>
        <taxon>Eucarida</taxon>
        <taxon>Decapoda</taxon>
        <taxon>Pleocyemata</taxon>
        <taxon>Anomura</taxon>
        <taxon>Galatheoidea</taxon>
        <taxon>Porcellanidae</taxon>
        <taxon>Petrolisthes</taxon>
    </lineage>
</organism>
<evidence type="ECO:0000256" key="1">
    <source>
        <dbReference type="ARBA" id="ARBA00023157"/>
    </source>
</evidence>
<evidence type="ECO:0000256" key="3">
    <source>
        <dbReference type="SAM" id="MobiDB-lite"/>
    </source>
</evidence>
<sequence>MLVVGSGHLGLCASPAVHLSRMRCVPVCVGWTVARGFFSTPWSLVFPPARPRGRQLQSTGGDMETRPCRCHSTPRITTSTSSTTSTTTTSTTTTSTTTNPTPWREEQPQQEEELTTSIRVPGCLPMSQYIMNGDDWWCTDGLCIPLIKRCDGHMNCYDQSDEQHCRCGPGKFQCGNNTSHTWSQGLQEPTRDSLSILVAKSILLPFPYHRPCLPLPLSPSLSPPSLITVPVSPFPYHRPCLPFPYHRPCLPLPLSPSLSPPSLITVPVSPFPYHRPCLPLPLSPSLSPPSLITVPVSPFILELHPL</sequence>
<feature type="disulfide bond" evidence="2">
    <location>
        <begin position="150"/>
        <end position="165"/>
    </location>
</feature>
<evidence type="ECO:0000313" key="4">
    <source>
        <dbReference type="EMBL" id="KAK4308122.1"/>
    </source>
</evidence>
<comment type="caution">
    <text evidence="4">The sequence shown here is derived from an EMBL/GenBank/DDBJ whole genome shotgun (WGS) entry which is preliminary data.</text>
</comment>
<dbReference type="Proteomes" id="UP001292094">
    <property type="component" value="Unassembled WGS sequence"/>
</dbReference>